<dbReference type="Proteomes" id="UP000195570">
    <property type="component" value="Unassembled WGS sequence"/>
</dbReference>
<evidence type="ECO:0000313" key="14">
    <source>
        <dbReference type="Proteomes" id="UP000195570"/>
    </source>
</evidence>
<evidence type="ECO:0000256" key="5">
    <source>
        <dbReference type="ARBA" id="ARBA00022857"/>
    </source>
</evidence>
<keyword evidence="4" id="KW-0256">Endoplasmic reticulum</keyword>
<name>A0A1G4IF34_TRYEQ</name>
<organism evidence="13 14">
    <name type="scientific">Trypanosoma equiperdum</name>
    <dbReference type="NCBI Taxonomy" id="5694"/>
    <lineage>
        <taxon>Eukaryota</taxon>
        <taxon>Discoba</taxon>
        <taxon>Euglenozoa</taxon>
        <taxon>Kinetoplastea</taxon>
        <taxon>Metakinetoplastina</taxon>
        <taxon>Trypanosomatida</taxon>
        <taxon>Trypanosomatidae</taxon>
        <taxon>Trypanosoma</taxon>
    </lineage>
</organism>
<keyword evidence="7 13" id="KW-0560">Oxidoreductase</keyword>
<dbReference type="VEuPathDB" id="TriTrypDB:TEOVI_000256000"/>
<gene>
    <name evidence="13" type="ORF">TEOVI_000256000</name>
</gene>
<dbReference type="GO" id="GO:0030148">
    <property type="term" value="P:sphingolipid biosynthetic process"/>
    <property type="evidence" value="ECO:0007669"/>
    <property type="project" value="InterPro"/>
</dbReference>
<comment type="similarity">
    <text evidence="10">Belongs to the short-chain dehydrogenases/reductases (SDR) family.</text>
</comment>
<feature type="chain" id="PRO_5009235463" description="3-dehydrosphinganine reductase" evidence="11">
    <location>
        <begin position="18"/>
        <end position="348"/>
    </location>
</feature>
<keyword evidence="6" id="KW-0746">Sphingolipid metabolism</keyword>
<comment type="subcellular location">
    <subcellularLocation>
        <location evidence="1">Endoplasmic reticulum</location>
    </subcellularLocation>
</comment>
<dbReference type="GO" id="GO:0047560">
    <property type="term" value="F:3-dehydrosphinganine reductase activity"/>
    <property type="evidence" value="ECO:0007669"/>
    <property type="project" value="UniProtKB-EC"/>
</dbReference>
<comment type="pathway">
    <text evidence="3">Sphingolipid metabolism.</text>
</comment>
<evidence type="ECO:0000256" key="1">
    <source>
        <dbReference type="ARBA" id="ARBA00004240"/>
    </source>
</evidence>
<keyword evidence="14" id="KW-1185">Reference proteome</keyword>
<evidence type="ECO:0000256" key="7">
    <source>
        <dbReference type="ARBA" id="ARBA00023002"/>
    </source>
</evidence>
<evidence type="ECO:0000256" key="8">
    <source>
        <dbReference type="ARBA" id="ARBA00023098"/>
    </source>
</evidence>
<comment type="pathway">
    <text evidence="2">Lipid metabolism; sphingolipid metabolism.</text>
</comment>
<feature type="signal peptide" evidence="11">
    <location>
        <begin position="1"/>
        <end position="17"/>
    </location>
</feature>
<dbReference type="GO" id="GO:0005789">
    <property type="term" value="C:endoplasmic reticulum membrane"/>
    <property type="evidence" value="ECO:0007669"/>
    <property type="project" value="TreeGrafter"/>
</dbReference>
<feature type="domain" description="Ketoreductase" evidence="12">
    <location>
        <begin position="34"/>
        <end position="226"/>
    </location>
</feature>
<dbReference type="SMART" id="SM00822">
    <property type="entry name" value="PKS_KR"/>
    <property type="match status" value="1"/>
</dbReference>
<evidence type="ECO:0000256" key="4">
    <source>
        <dbReference type="ARBA" id="ARBA00022824"/>
    </source>
</evidence>
<keyword evidence="5" id="KW-0521">NADP</keyword>
<evidence type="ECO:0000256" key="6">
    <source>
        <dbReference type="ARBA" id="ARBA00022919"/>
    </source>
</evidence>
<dbReference type="InterPro" id="IPR057326">
    <property type="entry name" value="KR_dom"/>
</dbReference>
<dbReference type="EMBL" id="CZPT02001548">
    <property type="protein sequence ID" value="SCU70980.1"/>
    <property type="molecule type" value="Genomic_DNA"/>
</dbReference>
<dbReference type="InterPro" id="IPR036291">
    <property type="entry name" value="NAD(P)-bd_dom_sf"/>
</dbReference>
<evidence type="ECO:0000256" key="9">
    <source>
        <dbReference type="ARBA" id="ARBA00026112"/>
    </source>
</evidence>
<protein>
    <recommendedName>
        <fullName evidence="9">3-dehydrosphinganine reductase</fullName>
        <ecNumber evidence="9">1.1.1.102</ecNumber>
    </recommendedName>
</protein>
<evidence type="ECO:0000259" key="12">
    <source>
        <dbReference type="SMART" id="SM00822"/>
    </source>
</evidence>
<dbReference type="GeneID" id="92376500"/>
<proteinExistence type="inferred from homology"/>
<comment type="caution">
    <text evidence="13">The sequence shown here is derived from an EMBL/GenBank/DDBJ whole genome shotgun (WGS) entry which is preliminary data.</text>
</comment>
<dbReference type="PANTHER" id="PTHR43550:SF3">
    <property type="entry name" value="3-KETODIHYDROSPHINGOSINE REDUCTASE"/>
    <property type="match status" value="1"/>
</dbReference>
<dbReference type="EC" id="1.1.1.102" evidence="9"/>
<keyword evidence="11" id="KW-0732">Signal</keyword>
<dbReference type="Gene3D" id="3.40.50.720">
    <property type="entry name" value="NAD(P)-binding Rossmann-like Domain"/>
    <property type="match status" value="1"/>
</dbReference>
<dbReference type="SUPFAM" id="SSF51735">
    <property type="entry name" value="NAD(P)-binding Rossmann-fold domains"/>
    <property type="match status" value="1"/>
</dbReference>
<dbReference type="InterPro" id="IPR045022">
    <property type="entry name" value="KDSR-like"/>
</dbReference>
<reference evidence="13" key="1">
    <citation type="submission" date="2016-09" db="EMBL/GenBank/DDBJ databases">
        <authorList>
            <person name="Hebert L."/>
            <person name="Moumen B."/>
        </authorList>
    </citation>
    <scope>NUCLEOTIDE SEQUENCE [LARGE SCALE GENOMIC DNA]</scope>
    <source>
        <strain evidence="13">OVI</strain>
    </source>
</reference>
<sequence>MGVIFLVCALLIALVFAAAWWSVHRVPFFHIKGCCALVTGGSLGIGLETAKQLVKLGARVVIIAARNEQSLRAGVEALRVEAKVTGTKVEYVVMDVADEVSVEQAMDKVSKDVTAAGGKCLDLLVCNAGFSIPARFVDITPAEARRMMDVNFFGCVNVLRMVLPSMLEQRAGRVVFVSSLAARCPLAGYSVYAASKAAIRAFAHSMDMENSCRGVRFQVISPPDVYTPGFEQENIRKSPECTALSSFGGDEPVTALDMAKQIVDSIKHYRFDVSLGVDKQLLCWMVAGVEPATDVLELLLQVLLNGWLRLAMAVLSKLHYNIVWRVRKDDEKPNETSTKESERGKKVM</sequence>
<keyword evidence="8" id="KW-0443">Lipid metabolism</keyword>
<accession>A0A1G4IF34</accession>
<dbReference type="RefSeq" id="XP_067081714.1">
    <property type="nucleotide sequence ID" value="XM_067225613.1"/>
</dbReference>
<dbReference type="PANTHER" id="PTHR43550">
    <property type="entry name" value="3-KETODIHYDROSPHINGOSINE REDUCTASE"/>
    <property type="match status" value="1"/>
</dbReference>
<dbReference type="AlphaFoldDB" id="A0A1G4IF34"/>
<evidence type="ECO:0000256" key="3">
    <source>
        <dbReference type="ARBA" id="ARBA00004991"/>
    </source>
</evidence>
<dbReference type="PRINTS" id="PR00081">
    <property type="entry name" value="GDHRDH"/>
</dbReference>
<evidence type="ECO:0000313" key="13">
    <source>
        <dbReference type="EMBL" id="SCU70980.1"/>
    </source>
</evidence>
<evidence type="ECO:0000256" key="2">
    <source>
        <dbReference type="ARBA" id="ARBA00004760"/>
    </source>
</evidence>
<dbReference type="FunFam" id="3.40.50.720:FF:000807">
    <property type="entry name" value="3-keto-dihydrosphingosine reductase"/>
    <property type="match status" value="1"/>
</dbReference>
<evidence type="ECO:0000256" key="10">
    <source>
        <dbReference type="RuleBase" id="RU000363"/>
    </source>
</evidence>
<dbReference type="Pfam" id="PF00106">
    <property type="entry name" value="adh_short"/>
    <property type="match status" value="1"/>
</dbReference>
<dbReference type="CDD" id="cd08939">
    <property type="entry name" value="KDSR-like_SDR_c"/>
    <property type="match status" value="1"/>
</dbReference>
<dbReference type="InterPro" id="IPR002347">
    <property type="entry name" value="SDR_fam"/>
</dbReference>
<dbReference type="GO" id="GO:0006666">
    <property type="term" value="P:3-keto-sphinganine metabolic process"/>
    <property type="evidence" value="ECO:0007669"/>
    <property type="project" value="InterPro"/>
</dbReference>
<dbReference type="PRINTS" id="PR00080">
    <property type="entry name" value="SDRFAMILY"/>
</dbReference>
<evidence type="ECO:0000256" key="11">
    <source>
        <dbReference type="SAM" id="SignalP"/>
    </source>
</evidence>